<dbReference type="Proteomes" id="UP000479000">
    <property type="component" value="Unassembled WGS sequence"/>
</dbReference>
<sequence>MYPIFFFQADLEVRCARTTDYFHIYRVNGSIVIVLKSRIGTELQKKLFLIHIYSESLPEQVQNVIRIRNGQENAILWRRLHVLVGSAYLGKLLRGQCAASQLDVMRVCSMRPTTGELLMTPRKFTQSRGLNWFGVSSYSPRTGLIKQTLQSAVHYPIAEEVECIKIQVIMRFYVLARSILSRALLAADTYQKVEKILNCTGLSVGNGMAVNASILLPSTVHREFRCYEVAPKFGQKLVKSTIARCIVQPPKYKLYYHTNKYDSMVAYLPPVLYKKPHDRANFTKLLTNR</sequence>
<protein>
    <submittedName>
        <fullName evidence="1">Uncharacterized protein</fullName>
    </submittedName>
</protein>
<evidence type="ECO:0000313" key="2">
    <source>
        <dbReference type="EMBL" id="CAB0001053.1"/>
    </source>
</evidence>
<organism evidence="1 3">
    <name type="scientific">Nesidiocoris tenuis</name>
    <dbReference type="NCBI Taxonomy" id="355587"/>
    <lineage>
        <taxon>Eukaryota</taxon>
        <taxon>Metazoa</taxon>
        <taxon>Ecdysozoa</taxon>
        <taxon>Arthropoda</taxon>
        <taxon>Hexapoda</taxon>
        <taxon>Insecta</taxon>
        <taxon>Pterygota</taxon>
        <taxon>Neoptera</taxon>
        <taxon>Paraneoptera</taxon>
        <taxon>Hemiptera</taxon>
        <taxon>Heteroptera</taxon>
        <taxon>Panheteroptera</taxon>
        <taxon>Cimicomorpha</taxon>
        <taxon>Miridae</taxon>
        <taxon>Dicyphina</taxon>
        <taxon>Nesidiocoris</taxon>
    </lineage>
</organism>
<gene>
    <name evidence="1" type="ORF">NTEN_LOCUS6830</name>
    <name evidence="2" type="ORF">NTEN_LOCUS6840</name>
</gene>
<dbReference type="OrthoDB" id="6416577at2759"/>
<proteinExistence type="predicted"/>
<evidence type="ECO:0000313" key="3">
    <source>
        <dbReference type="Proteomes" id="UP000479000"/>
    </source>
</evidence>
<accession>A0A6H5GD06</accession>
<reference evidence="1 3" key="1">
    <citation type="submission" date="2020-02" db="EMBL/GenBank/DDBJ databases">
        <authorList>
            <person name="Ferguson B K."/>
        </authorList>
    </citation>
    <scope>NUCLEOTIDE SEQUENCE [LARGE SCALE GENOMIC DNA]</scope>
</reference>
<dbReference type="EMBL" id="CADCXU010010362">
    <property type="protein sequence ID" value="CAB0001043.1"/>
    <property type="molecule type" value="Genomic_DNA"/>
</dbReference>
<name>A0A6H5GD06_9HEMI</name>
<keyword evidence="3" id="KW-1185">Reference proteome</keyword>
<evidence type="ECO:0000313" key="1">
    <source>
        <dbReference type="EMBL" id="CAB0001043.1"/>
    </source>
</evidence>
<dbReference type="AlphaFoldDB" id="A0A6H5GD06"/>
<dbReference type="EMBL" id="CADCXU010010363">
    <property type="protein sequence ID" value="CAB0001053.1"/>
    <property type="molecule type" value="Genomic_DNA"/>
</dbReference>